<dbReference type="Pfam" id="PF21999">
    <property type="entry name" value="IMS_HHH_1"/>
    <property type="match status" value="1"/>
</dbReference>
<dbReference type="RefSeq" id="WP_094763303.1">
    <property type="nucleotide sequence ID" value="NZ_FUKQ01000005.1"/>
</dbReference>
<dbReference type="FunFam" id="3.40.1170.60:FF:000001">
    <property type="entry name" value="DNA polymerase IV"/>
    <property type="match status" value="1"/>
</dbReference>
<dbReference type="GO" id="GO:0006281">
    <property type="term" value="P:DNA repair"/>
    <property type="evidence" value="ECO:0007669"/>
    <property type="project" value="UniProtKB-UniRule"/>
</dbReference>
<dbReference type="GO" id="GO:0006261">
    <property type="term" value="P:DNA-templated DNA replication"/>
    <property type="evidence" value="ECO:0007669"/>
    <property type="project" value="UniProtKB-UniRule"/>
</dbReference>
<feature type="active site" evidence="17">
    <location>
        <position position="106"/>
    </location>
</feature>
<dbReference type="AlphaFoldDB" id="A0A1R4IB30"/>
<evidence type="ECO:0000256" key="10">
    <source>
        <dbReference type="ARBA" id="ARBA00022763"/>
    </source>
</evidence>
<evidence type="ECO:0000256" key="12">
    <source>
        <dbReference type="ARBA" id="ARBA00022932"/>
    </source>
</evidence>
<name>A0A1R4IB30_9ACTN</name>
<dbReference type="CDD" id="cd03586">
    <property type="entry name" value="PolY_Pol_IV_kappa"/>
    <property type="match status" value="1"/>
</dbReference>
<dbReference type="Proteomes" id="UP000188342">
    <property type="component" value="Unassembled WGS sequence"/>
</dbReference>
<reference evidence="19 20" key="1">
    <citation type="submission" date="2017-02" db="EMBL/GenBank/DDBJ databases">
        <authorList>
            <person name="Peterson S.W."/>
        </authorList>
    </citation>
    <scope>NUCLEOTIDE SEQUENCE [LARGE SCALE GENOMIC DNA]</scope>
    <source>
        <strain evidence="19 20">LSP_Lj1</strain>
    </source>
</reference>
<dbReference type="PANTHER" id="PTHR11076:SF33">
    <property type="entry name" value="DNA POLYMERASE KAPPA"/>
    <property type="match status" value="1"/>
</dbReference>
<feature type="binding site" evidence="17">
    <location>
        <position position="105"/>
    </location>
    <ligand>
        <name>Mg(2+)</name>
        <dbReference type="ChEBI" id="CHEBI:18420"/>
    </ligand>
</feature>
<accession>A0A1R4IB30</accession>
<dbReference type="InterPro" id="IPR050116">
    <property type="entry name" value="DNA_polymerase-Y"/>
</dbReference>
<dbReference type="GO" id="GO:0005829">
    <property type="term" value="C:cytosol"/>
    <property type="evidence" value="ECO:0007669"/>
    <property type="project" value="TreeGrafter"/>
</dbReference>
<keyword evidence="4 17" id="KW-0515">Mutator protein</keyword>
<feature type="site" description="Substrate discrimination" evidence="17">
    <location>
        <position position="16"/>
    </location>
</feature>
<dbReference type="InterPro" id="IPR043502">
    <property type="entry name" value="DNA/RNA_pol_sf"/>
</dbReference>
<dbReference type="STRING" id="1255658.FM114_00795"/>
<dbReference type="Pfam" id="PF11799">
    <property type="entry name" value="IMS_C"/>
    <property type="match status" value="1"/>
</dbReference>
<comment type="cofactor">
    <cofactor evidence="17">
        <name>Mg(2+)</name>
        <dbReference type="ChEBI" id="CHEBI:18420"/>
    </cofactor>
    <text evidence="17">Binds 2 magnesium ions per subunit.</text>
</comment>
<evidence type="ECO:0000256" key="15">
    <source>
        <dbReference type="ARBA" id="ARBA00025589"/>
    </source>
</evidence>
<dbReference type="EC" id="2.7.7.7" evidence="17"/>
<dbReference type="Pfam" id="PF00817">
    <property type="entry name" value="IMS"/>
    <property type="match status" value="1"/>
</dbReference>
<dbReference type="NCBIfam" id="NF002882">
    <property type="entry name" value="PRK03348.1"/>
    <property type="match status" value="1"/>
</dbReference>
<comment type="subunit">
    <text evidence="3 17">Monomer.</text>
</comment>
<evidence type="ECO:0000313" key="19">
    <source>
        <dbReference type="EMBL" id="SJN17000.1"/>
    </source>
</evidence>
<evidence type="ECO:0000256" key="17">
    <source>
        <dbReference type="HAMAP-Rule" id="MF_01113"/>
    </source>
</evidence>
<evidence type="ECO:0000256" key="9">
    <source>
        <dbReference type="ARBA" id="ARBA00022723"/>
    </source>
</evidence>
<dbReference type="PANTHER" id="PTHR11076">
    <property type="entry name" value="DNA REPAIR POLYMERASE UMUC / TRANSFERASE FAMILY MEMBER"/>
    <property type="match status" value="1"/>
</dbReference>
<dbReference type="InterPro" id="IPR017961">
    <property type="entry name" value="DNA_pol_Y-fam_little_finger"/>
</dbReference>
<organism evidence="19 20">
    <name type="scientific">Luteococcus japonicus LSP_Lj1</name>
    <dbReference type="NCBI Taxonomy" id="1255658"/>
    <lineage>
        <taxon>Bacteria</taxon>
        <taxon>Bacillati</taxon>
        <taxon>Actinomycetota</taxon>
        <taxon>Actinomycetes</taxon>
        <taxon>Propionibacteriales</taxon>
        <taxon>Propionibacteriaceae</taxon>
        <taxon>Luteococcus</taxon>
    </lineage>
</organism>
<evidence type="ECO:0000256" key="14">
    <source>
        <dbReference type="ARBA" id="ARBA00023204"/>
    </source>
</evidence>
<keyword evidence="5 17" id="KW-0963">Cytoplasm</keyword>
<dbReference type="PROSITE" id="PS50173">
    <property type="entry name" value="UMUC"/>
    <property type="match status" value="1"/>
</dbReference>
<evidence type="ECO:0000256" key="11">
    <source>
        <dbReference type="ARBA" id="ARBA00022842"/>
    </source>
</evidence>
<comment type="subcellular location">
    <subcellularLocation>
        <location evidence="1 17">Cytoplasm</location>
    </subcellularLocation>
</comment>
<protein>
    <recommendedName>
        <fullName evidence="17">DNA polymerase IV</fullName>
        <shortName evidence="17">Pol IV</shortName>
        <ecNumber evidence="17">2.7.7.7</ecNumber>
    </recommendedName>
</protein>
<dbReference type="GO" id="GO:0009432">
    <property type="term" value="P:SOS response"/>
    <property type="evidence" value="ECO:0007669"/>
    <property type="project" value="TreeGrafter"/>
</dbReference>
<comment type="function">
    <text evidence="15 17">Poorly processive, error-prone DNA polymerase involved in untargeted mutagenesis. Copies undamaged DNA at stalled replication forks, which arise in vivo from mismatched or misaligned primer ends. These misaligned primers can be extended by PolIV. Exhibits no 3'-5' exonuclease (proofreading) activity. May be involved in translesional synthesis, in conjunction with the beta clamp from PolIII.</text>
</comment>
<feature type="domain" description="UmuC" evidence="18">
    <location>
        <begin position="7"/>
        <end position="191"/>
    </location>
</feature>
<evidence type="ECO:0000259" key="18">
    <source>
        <dbReference type="PROSITE" id="PS50173"/>
    </source>
</evidence>
<evidence type="ECO:0000256" key="13">
    <source>
        <dbReference type="ARBA" id="ARBA00023125"/>
    </source>
</evidence>
<keyword evidence="6 17" id="KW-0808">Transferase</keyword>
<proteinExistence type="inferred from homology"/>
<dbReference type="InterPro" id="IPR022880">
    <property type="entry name" value="DNApol_IV"/>
</dbReference>
<evidence type="ECO:0000256" key="3">
    <source>
        <dbReference type="ARBA" id="ARBA00011245"/>
    </source>
</evidence>
<dbReference type="FunFam" id="3.30.1490.100:FF:000004">
    <property type="entry name" value="DNA polymerase IV"/>
    <property type="match status" value="1"/>
</dbReference>
<comment type="similarity">
    <text evidence="2 17">Belongs to the DNA polymerase type-Y family.</text>
</comment>
<evidence type="ECO:0000256" key="4">
    <source>
        <dbReference type="ARBA" id="ARBA00022457"/>
    </source>
</evidence>
<evidence type="ECO:0000256" key="2">
    <source>
        <dbReference type="ARBA" id="ARBA00010945"/>
    </source>
</evidence>
<keyword evidence="12 17" id="KW-0239">DNA-directed DNA polymerase</keyword>
<evidence type="ECO:0000256" key="16">
    <source>
        <dbReference type="ARBA" id="ARBA00049244"/>
    </source>
</evidence>
<comment type="catalytic activity">
    <reaction evidence="16 17">
        <text>DNA(n) + a 2'-deoxyribonucleoside 5'-triphosphate = DNA(n+1) + diphosphate</text>
        <dbReference type="Rhea" id="RHEA:22508"/>
        <dbReference type="Rhea" id="RHEA-COMP:17339"/>
        <dbReference type="Rhea" id="RHEA-COMP:17340"/>
        <dbReference type="ChEBI" id="CHEBI:33019"/>
        <dbReference type="ChEBI" id="CHEBI:61560"/>
        <dbReference type="ChEBI" id="CHEBI:173112"/>
        <dbReference type="EC" id="2.7.7.7"/>
    </reaction>
</comment>
<sequence>MRPTASILHLDLDAFFAAVEQRDKPSLRGKPVIVGGVGQRGVVSTASYEARAFGVRSAMPSHEARRRAPNAAFLSGRYDVYRQSSQIVMALLRELSPLVEPLSIDEAFVDLEAGGHDCRDLDALRALGQQLRADLFERTEGLTASVGIGSSKFIAKVGSEMAKPNGLLVVSPGSEVEMVSPLPARAVPGVGPVTMEKLERLGIKTVADLQRAEPAELVREVGRTWGEALHELAFARDDRPVSPHREAKSISIEDTFETDLTDRPELERTATRDAAIVADRLRRSGQFARTITLKVRLGDFTTWTRSRTLNGATDSTERIAQVARDLLAALDVREGVRLLGVGVANFTQAAQEELFDLEGDQVREQDVVTTSLEAPPVRVRGRGGWSPGSEVEHPDFGRGWVWGSGLGRVTVRFETRLTGVGPVRTFRTDDEALTRPEALLPMTWDSPAAEPVEA</sequence>
<keyword evidence="13 17" id="KW-0238">DNA-binding</keyword>
<dbReference type="InterPro" id="IPR053848">
    <property type="entry name" value="IMS_HHH_1"/>
</dbReference>
<evidence type="ECO:0000256" key="6">
    <source>
        <dbReference type="ARBA" id="ARBA00022679"/>
    </source>
</evidence>
<keyword evidence="20" id="KW-1185">Reference proteome</keyword>
<evidence type="ECO:0000256" key="1">
    <source>
        <dbReference type="ARBA" id="ARBA00004496"/>
    </source>
</evidence>
<dbReference type="InterPro" id="IPR036775">
    <property type="entry name" value="DNA_pol_Y-fam_lit_finger_sf"/>
</dbReference>
<dbReference type="InterPro" id="IPR001126">
    <property type="entry name" value="UmuC"/>
</dbReference>
<evidence type="ECO:0000313" key="20">
    <source>
        <dbReference type="Proteomes" id="UP000188342"/>
    </source>
</evidence>
<dbReference type="Gene3D" id="3.30.1490.100">
    <property type="entry name" value="DNA polymerase, Y-family, little finger domain"/>
    <property type="match status" value="1"/>
</dbReference>
<keyword evidence="10 17" id="KW-0227">DNA damage</keyword>
<keyword evidence="9 17" id="KW-0479">Metal-binding</keyword>
<dbReference type="Gene3D" id="1.10.150.20">
    <property type="entry name" value="5' to 3' exonuclease, C-terminal subdomain"/>
    <property type="match status" value="1"/>
</dbReference>
<evidence type="ECO:0000256" key="5">
    <source>
        <dbReference type="ARBA" id="ARBA00022490"/>
    </source>
</evidence>
<gene>
    <name evidence="17" type="primary">dinB</name>
    <name evidence="19" type="ORF">FM114_00795</name>
</gene>
<keyword evidence="11 17" id="KW-0460">Magnesium</keyword>
<dbReference type="NCBIfam" id="NF002677">
    <property type="entry name" value="PRK02406.1"/>
    <property type="match status" value="1"/>
</dbReference>
<dbReference type="Gene3D" id="3.40.1170.60">
    <property type="match status" value="1"/>
</dbReference>
<dbReference type="EMBL" id="FUKQ01000005">
    <property type="protein sequence ID" value="SJN17000.1"/>
    <property type="molecule type" value="Genomic_DNA"/>
</dbReference>
<dbReference type="Gene3D" id="3.30.70.270">
    <property type="match status" value="1"/>
</dbReference>
<evidence type="ECO:0000256" key="7">
    <source>
        <dbReference type="ARBA" id="ARBA00022695"/>
    </source>
</evidence>
<dbReference type="InterPro" id="IPR043128">
    <property type="entry name" value="Rev_trsase/Diguanyl_cyclase"/>
</dbReference>
<dbReference type="HAMAP" id="MF_01113">
    <property type="entry name" value="DNApol_IV"/>
    <property type="match status" value="1"/>
</dbReference>
<feature type="binding site" evidence="17">
    <location>
        <position position="11"/>
    </location>
    <ligand>
        <name>Mg(2+)</name>
        <dbReference type="ChEBI" id="CHEBI:18420"/>
    </ligand>
</feature>
<dbReference type="GO" id="GO:0003684">
    <property type="term" value="F:damaged DNA binding"/>
    <property type="evidence" value="ECO:0007669"/>
    <property type="project" value="InterPro"/>
</dbReference>
<keyword evidence="14 17" id="KW-0234">DNA repair</keyword>
<dbReference type="GO" id="GO:0000287">
    <property type="term" value="F:magnesium ion binding"/>
    <property type="evidence" value="ECO:0007669"/>
    <property type="project" value="UniProtKB-UniRule"/>
</dbReference>
<keyword evidence="7 17" id="KW-0548">Nucleotidyltransferase</keyword>
<dbReference type="SUPFAM" id="SSF100879">
    <property type="entry name" value="Lesion bypass DNA polymerase (Y-family), little finger domain"/>
    <property type="match status" value="1"/>
</dbReference>
<dbReference type="SUPFAM" id="SSF56672">
    <property type="entry name" value="DNA/RNA polymerases"/>
    <property type="match status" value="1"/>
</dbReference>
<evidence type="ECO:0000256" key="8">
    <source>
        <dbReference type="ARBA" id="ARBA00022705"/>
    </source>
</evidence>
<dbReference type="OrthoDB" id="9808813at2"/>
<dbReference type="GO" id="GO:0042276">
    <property type="term" value="P:error-prone translesion synthesis"/>
    <property type="evidence" value="ECO:0007669"/>
    <property type="project" value="TreeGrafter"/>
</dbReference>
<dbReference type="GO" id="GO:0003887">
    <property type="term" value="F:DNA-directed DNA polymerase activity"/>
    <property type="evidence" value="ECO:0007669"/>
    <property type="project" value="UniProtKB-UniRule"/>
</dbReference>
<keyword evidence="8 17" id="KW-0235">DNA replication</keyword>